<dbReference type="EMBL" id="CABVPX010000001">
    <property type="protein sequence ID" value="VWB12343.1"/>
    <property type="molecule type" value="Genomic_DNA"/>
</dbReference>
<evidence type="ECO:0000313" key="1">
    <source>
        <dbReference type="EMBL" id="VWB12343.1"/>
    </source>
</evidence>
<comment type="caution">
    <text evidence="1">The sequence shown here is derived from an EMBL/GenBank/DDBJ whole genome shotgun (WGS) entry which is preliminary data.</text>
</comment>
<sequence>MEFDRDLGASFCRFTLGSARENERVGNAAPHVRQLLAAPCPSSLCQPACEIVKYHARSSFR</sequence>
<dbReference type="AlphaFoldDB" id="A0A9Q9SDJ2"/>
<protein>
    <submittedName>
        <fullName evidence="1">Uncharacterized protein</fullName>
    </submittedName>
</protein>
<gene>
    <name evidence="1" type="ORF">BAR24066_00411</name>
</gene>
<evidence type="ECO:0000313" key="2">
    <source>
        <dbReference type="Proteomes" id="UP000494172"/>
    </source>
</evidence>
<dbReference type="RefSeq" id="WP_174991345.1">
    <property type="nucleotide sequence ID" value="NZ_CABVPX010000001.1"/>
</dbReference>
<accession>A0A9Q9SDJ2</accession>
<organism evidence="1 2">
    <name type="scientific">Burkholderia arboris</name>
    <dbReference type="NCBI Taxonomy" id="488730"/>
    <lineage>
        <taxon>Bacteria</taxon>
        <taxon>Pseudomonadati</taxon>
        <taxon>Pseudomonadota</taxon>
        <taxon>Betaproteobacteria</taxon>
        <taxon>Burkholderiales</taxon>
        <taxon>Burkholderiaceae</taxon>
        <taxon>Burkholderia</taxon>
        <taxon>Burkholderia cepacia complex</taxon>
    </lineage>
</organism>
<name>A0A9Q9SDJ2_9BURK</name>
<proteinExistence type="predicted"/>
<reference evidence="1 2" key="1">
    <citation type="submission" date="2019-09" db="EMBL/GenBank/DDBJ databases">
        <authorList>
            <person name="Depoorter E."/>
        </authorList>
    </citation>
    <scope>NUCLEOTIDE SEQUENCE [LARGE SCALE GENOMIC DNA]</scope>
    <source>
        <strain evidence="1">LMG 24066</strain>
    </source>
</reference>
<dbReference type="Proteomes" id="UP000494172">
    <property type="component" value="Unassembled WGS sequence"/>
</dbReference>